<dbReference type="OrthoDB" id="5322661at2759"/>
<organism evidence="1 2">
    <name type="scientific">Drechslerella stenobrocha 248</name>
    <dbReference type="NCBI Taxonomy" id="1043628"/>
    <lineage>
        <taxon>Eukaryota</taxon>
        <taxon>Fungi</taxon>
        <taxon>Dikarya</taxon>
        <taxon>Ascomycota</taxon>
        <taxon>Pezizomycotina</taxon>
        <taxon>Orbiliomycetes</taxon>
        <taxon>Orbiliales</taxon>
        <taxon>Orbiliaceae</taxon>
        <taxon>Drechslerella</taxon>
    </lineage>
</organism>
<protein>
    <submittedName>
        <fullName evidence="1">Uncharacterized protein</fullName>
    </submittedName>
</protein>
<dbReference type="AlphaFoldDB" id="W7I091"/>
<sequence length="97" mass="10176">MPKKADAGTANGLLSMGMGLDGIGADGGGAPSRGGLYVFLNSLLFARPLVDDEYLLHHLINRYKELSGQAALDLITAARAGEDFSFPVRDVCANPDP</sequence>
<evidence type="ECO:0000313" key="2">
    <source>
        <dbReference type="Proteomes" id="UP000024837"/>
    </source>
</evidence>
<dbReference type="Proteomes" id="UP000024837">
    <property type="component" value="Unassembled WGS sequence"/>
</dbReference>
<dbReference type="HOGENOM" id="CLU_2346666_0_0_1"/>
<accession>W7I091</accession>
<dbReference type="EMBL" id="KI966423">
    <property type="protein sequence ID" value="EWC45897.1"/>
    <property type="molecule type" value="Genomic_DNA"/>
</dbReference>
<name>W7I091_9PEZI</name>
<keyword evidence="2" id="KW-1185">Reference proteome</keyword>
<proteinExistence type="predicted"/>
<gene>
    <name evidence="1" type="ORF">DRE_04904</name>
</gene>
<evidence type="ECO:0000313" key="1">
    <source>
        <dbReference type="EMBL" id="EWC45897.1"/>
    </source>
</evidence>
<reference evidence="1 2" key="1">
    <citation type="submission" date="2013-05" db="EMBL/GenBank/DDBJ databases">
        <title>Drechslerella stenobrocha genome reveals carnivorous origination and mechanical trapping mechanism of predatory fungi.</title>
        <authorList>
            <person name="Liu X."/>
            <person name="Zhang W."/>
            <person name="Liu K."/>
        </authorList>
    </citation>
    <scope>NUCLEOTIDE SEQUENCE [LARGE SCALE GENOMIC DNA]</scope>
    <source>
        <strain evidence="1 2">248</strain>
    </source>
</reference>